<dbReference type="VEuPathDB" id="MicrosporidiaDB:H312_02807"/>
<dbReference type="InterPro" id="IPR038717">
    <property type="entry name" value="Tc1-like_DDE_dom"/>
</dbReference>
<dbReference type="Proteomes" id="UP000030655">
    <property type="component" value="Unassembled WGS sequence"/>
</dbReference>
<keyword evidence="3" id="KW-1185">Reference proteome</keyword>
<evidence type="ECO:0000259" key="1">
    <source>
        <dbReference type="Pfam" id="PF13358"/>
    </source>
</evidence>
<evidence type="ECO:0000313" key="2">
    <source>
        <dbReference type="EMBL" id="KCZ79805.1"/>
    </source>
</evidence>
<feature type="domain" description="Tc1-like transposase DDE" evidence="1">
    <location>
        <begin position="13"/>
        <end position="69"/>
    </location>
</feature>
<sequence>VQLKNGIIDYKAQEEAFNSENFYDFLTSLIHILHEKAIYSAVFIMDNVPFHKVEQIKTFVVSKGHRIFFFSLFTILESN</sequence>
<dbReference type="AlphaFoldDB" id="A0A059EXZ8"/>
<gene>
    <name evidence="2" type="ORF">H312_02807</name>
</gene>
<dbReference type="Gene3D" id="3.30.420.10">
    <property type="entry name" value="Ribonuclease H-like superfamily/Ribonuclease H"/>
    <property type="match status" value="1"/>
</dbReference>
<dbReference type="EMBL" id="KK365229">
    <property type="protein sequence ID" value="KCZ79805.1"/>
    <property type="molecule type" value="Genomic_DNA"/>
</dbReference>
<reference evidence="2 3" key="2">
    <citation type="submission" date="2014-03" db="EMBL/GenBank/DDBJ databases">
        <title>The Genome Sequence of Anncaliia algerae insect isolate PRA339.</title>
        <authorList>
            <consortium name="The Broad Institute Genome Sequencing Platform"/>
            <consortium name="The Broad Institute Genome Sequencing Center for Infectious Disease"/>
            <person name="Cuomo C."/>
            <person name="Becnel J."/>
            <person name="Sanscrainte N."/>
            <person name="Walker B."/>
            <person name="Young S.K."/>
            <person name="Zeng Q."/>
            <person name="Gargeya S."/>
            <person name="Fitzgerald M."/>
            <person name="Haas B."/>
            <person name="Abouelleil A."/>
            <person name="Alvarado L."/>
            <person name="Arachchi H.M."/>
            <person name="Berlin A.M."/>
            <person name="Chapman S.B."/>
            <person name="Dewar J."/>
            <person name="Goldberg J."/>
            <person name="Griggs A."/>
            <person name="Gujja S."/>
            <person name="Hansen M."/>
            <person name="Howarth C."/>
            <person name="Imamovic A."/>
            <person name="Larimer J."/>
            <person name="McCowan C."/>
            <person name="Murphy C."/>
            <person name="Neiman D."/>
            <person name="Pearson M."/>
            <person name="Priest M."/>
            <person name="Roberts A."/>
            <person name="Saif S."/>
            <person name="Shea T."/>
            <person name="Sisk P."/>
            <person name="Sykes S."/>
            <person name="Wortman J."/>
            <person name="Nusbaum C."/>
            <person name="Birren B."/>
        </authorList>
    </citation>
    <scope>NUCLEOTIDE SEQUENCE [LARGE SCALE GENOMIC DNA]</scope>
    <source>
        <strain evidence="2 3">PRA339</strain>
    </source>
</reference>
<dbReference type="InterPro" id="IPR036397">
    <property type="entry name" value="RNaseH_sf"/>
</dbReference>
<proteinExistence type="predicted"/>
<name>A0A059EXZ8_9MICR</name>
<accession>A0A059EXZ8</accession>
<protein>
    <recommendedName>
        <fullName evidence="1">Tc1-like transposase DDE domain-containing protein</fullName>
    </recommendedName>
</protein>
<evidence type="ECO:0000313" key="3">
    <source>
        <dbReference type="Proteomes" id="UP000030655"/>
    </source>
</evidence>
<dbReference type="GO" id="GO:0003676">
    <property type="term" value="F:nucleic acid binding"/>
    <property type="evidence" value="ECO:0007669"/>
    <property type="project" value="InterPro"/>
</dbReference>
<dbReference type="Pfam" id="PF13358">
    <property type="entry name" value="DDE_3"/>
    <property type="match status" value="1"/>
</dbReference>
<feature type="non-terminal residue" evidence="2">
    <location>
        <position position="1"/>
    </location>
</feature>
<dbReference type="OrthoDB" id="2190739at2759"/>
<organism evidence="2 3">
    <name type="scientific">Anncaliia algerae PRA339</name>
    <dbReference type="NCBI Taxonomy" id="1288291"/>
    <lineage>
        <taxon>Eukaryota</taxon>
        <taxon>Fungi</taxon>
        <taxon>Fungi incertae sedis</taxon>
        <taxon>Microsporidia</taxon>
        <taxon>Tubulinosematoidea</taxon>
        <taxon>Tubulinosematidae</taxon>
        <taxon>Anncaliia</taxon>
    </lineage>
</organism>
<reference evidence="3" key="1">
    <citation type="submission" date="2013-02" db="EMBL/GenBank/DDBJ databases">
        <authorList>
            <consortium name="The Broad Institute Genome Sequencing Platform"/>
            <person name="Cuomo C."/>
            <person name="Becnel J."/>
            <person name="Sanscrainte N."/>
            <person name="Walker B."/>
            <person name="Young S.K."/>
            <person name="Zeng Q."/>
            <person name="Gargeya S."/>
            <person name="Fitzgerald M."/>
            <person name="Haas B."/>
            <person name="Abouelleil A."/>
            <person name="Alvarado L."/>
            <person name="Arachchi H.M."/>
            <person name="Berlin A.M."/>
            <person name="Chapman S.B."/>
            <person name="Dewar J."/>
            <person name="Goldberg J."/>
            <person name="Griggs A."/>
            <person name="Gujja S."/>
            <person name="Hansen M."/>
            <person name="Howarth C."/>
            <person name="Imamovic A."/>
            <person name="Larimer J."/>
            <person name="McCowan C."/>
            <person name="Murphy C."/>
            <person name="Neiman D."/>
            <person name="Pearson M."/>
            <person name="Priest M."/>
            <person name="Roberts A."/>
            <person name="Saif S."/>
            <person name="Shea T."/>
            <person name="Sisk P."/>
            <person name="Sykes S."/>
            <person name="Wortman J."/>
            <person name="Nusbaum C."/>
            <person name="Birren B."/>
        </authorList>
    </citation>
    <scope>NUCLEOTIDE SEQUENCE [LARGE SCALE GENOMIC DNA]</scope>
    <source>
        <strain evidence="3">PRA339</strain>
    </source>
</reference>
<dbReference type="HOGENOM" id="CLU_2711479_0_0_1"/>